<dbReference type="Pfam" id="PF07589">
    <property type="entry name" value="PEP-CTERM"/>
    <property type="match status" value="1"/>
</dbReference>
<reference evidence="3" key="1">
    <citation type="submission" date="2015-05" db="EMBL/GenBank/DDBJ databases">
        <title>Permanent draft genome of Rhodopirellula islandicus K833.</title>
        <authorList>
            <person name="Kizina J."/>
            <person name="Richter M."/>
            <person name="Glockner F.O."/>
            <person name="Harder J."/>
        </authorList>
    </citation>
    <scope>NUCLEOTIDE SEQUENCE [LARGE SCALE GENOMIC DNA]</scope>
    <source>
        <strain evidence="3">K833</strain>
    </source>
</reference>
<evidence type="ECO:0000313" key="3">
    <source>
        <dbReference type="EMBL" id="KLU06864.1"/>
    </source>
</evidence>
<keyword evidence="1" id="KW-0732">Signal</keyword>
<dbReference type="InterPro" id="IPR013424">
    <property type="entry name" value="Ice-binding_C"/>
</dbReference>
<sequence>MIRTTIVVGCLLFLSSSSANAAIVLGNTFPVQTTGDSPFSAGQVTDPNITSTGVSRIGYSLNGGGFVGGDSALVGGDYRNFAGSGNINSSTRYFEFNIQPVTGYEVDLTDFTYEGFVTLSGSSTIEPDIFQLRSSRDSYATQIPGANLLGTTIDLSDTEFQDLTSPVNFRLYIQSSDPSANPSSTYNLDSFAFNGTVSAVPEPSSMALLAFGGAGLAWRRRKSKKNSAR</sequence>
<evidence type="ECO:0000313" key="4">
    <source>
        <dbReference type="Proteomes" id="UP000036367"/>
    </source>
</evidence>
<organism evidence="3 4">
    <name type="scientific">Rhodopirellula islandica</name>
    <dbReference type="NCBI Taxonomy" id="595434"/>
    <lineage>
        <taxon>Bacteria</taxon>
        <taxon>Pseudomonadati</taxon>
        <taxon>Planctomycetota</taxon>
        <taxon>Planctomycetia</taxon>
        <taxon>Pirellulales</taxon>
        <taxon>Pirellulaceae</taxon>
        <taxon>Rhodopirellula</taxon>
    </lineage>
</organism>
<dbReference type="AlphaFoldDB" id="A0A0J1EMY6"/>
<name>A0A0J1EMY6_RHOIS</name>
<feature type="domain" description="Ice-binding protein C-terminal" evidence="2">
    <location>
        <begin position="199"/>
        <end position="221"/>
    </location>
</feature>
<evidence type="ECO:0000259" key="2">
    <source>
        <dbReference type="Pfam" id="PF07589"/>
    </source>
</evidence>
<feature type="signal peptide" evidence="1">
    <location>
        <begin position="1"/>
        <end position="21"/>
    </location>
</feature>
<gene>
    <name evidence="3" type="ORF">RISK_001178</name>
</gene>
<dbReference type="PATRIC" id="fig|595434.4.peg.1131"/>
<dbReference type="EMBL" id="LECT01000010">
    <property type="protein sequence ID" value="KLU06864.1"/>
    <property type="molecule type" value="Genomic_DNA"/>
</dbReference>
<dbReference type="NCBIfam" id="TIGR02595">
    <property type="entry name" value="PEP_CTERM"/>
    <property type="match status" value="1"/>
</dbReference>
<dbReference type="OrthoDB" id="284033at2"/>
<protein>
    <recommendedName>
        <fullName evidence="2">Ice-binding protein C-terminal domain-containing protein</fullName>
    </recommendedName>
</protein>
<accession>A0A0J1EMY6</accession>
<feature type="chain" id="PRO_5005250168" description="Ice-binding protein C-terminal domain-containing protein" evidence="1">
    <location>
        <begin position="22"/>
        <end position="229"/>
    </location>
</feature>
<dbReference type="Proteomes" id="UP000036367">
    <property type="component" value="Unassembled WGS sequence"/>
</dbReference>
<dbReference type="RefSeq" id="WP_083434781.1">
    <property type="nucleotide sequence ID" value="NZ_LECT01000010.1"/>
</dbReference>
<keyword evidence="4" id="KW-1185">Reference proteome</keyword>
<proteinExistence type="predicted"/>
<evidence type="ECO:0000256" key="1">
    <source>
        <dbReference type="SAM" id="SignalP"/>
    </source>
</evidence>
<comment type="caution">
    <text evidence="3">The sequence shown here is derived from an EMBL/GenBank/DDBJ whole genome shotgun (WGS) entry which is preliminary data.</text>
</comment>